<protein>
    <recommendedName>
        <fullName evidence="11">ComEC/Rec2-related protein domain-containing protein</fullName>
    </recommendedName>
</protein>
<reference evidence="10" key="1">
    <citation type="submission" date="2017-09" db="EMBL/GenBank/DDBJ databases">
        <title>Depth-based differentiation of microbial function through sediment-hosted aquifers and enrichment of novel symbionts in the deep terrestrial subsurface.</title>
        <authorList>
            <person name="Probst A.J."/>
            <person name="Ladd B."/>
            <person name="Jarett J.K."/>
            <person name="Geller-Mcgrath D.E."/>
            <person name="Sieber C.M.K."/>
            <person name="Emerson J.B."/>
            <person name="Anantharaman K."/>
            <person name="Thomas B.C."/>
            <person name="Malmstrom R."/>
            <person name="Stieglmeier M."/>
            <person name="Klingl A."/>
            <person name="Woyke T."/>
            <person name="Ryan C.M."/>
            <person name="Banfield J.F."/>
        </authorList>
    </citation>
    <scope>NUCLEOTIDE SEQUENCE [LARGE SCALE GENOMIC DNA]</scope>
</reference>
<dbReference type="PANTHER" id="PTHR30619">
    <property type="entry name" value="DNA INTERNALIZATION/COMPETENCE PROTEIN COMEC/REC2"/>
    <property type="match status" value="1"/>
</dbReference>
<feature type="transmembrane region" description="Helical" evidence="6">
    <location>
        <begin position="433"/>
        <end position="453"/>
    </location>
</feature>
<dbReference type="Pfam" id="PF03772">
    <property type="entry name" value="Competence"/>
    <property type="match status" value="1"/>
</dbReference>
<keyword evidence="2" id="KW-1003">Cell membrane</keyword>
<evidence type="ECO:0000256" key="5">
    <source>
        <dbReference type="ARBA" id="ARBA00023136"/>
    </source>
</evidence>
<dbReference type="InterPro" id="IPR025405">
    <property type="entry name" value="DUF4131"/>
</dbReference>
<evidence type="ECO:0000313" key="10">
    <source>
        <dbReference type="Proteomes" id="UP000229390"/>
    </source>
</evidence>
<feature type="transmembrane region" description="Helical" evidence="6">
    <location>
        <begin position="335"/>
        <end position="353"/>
    </location>
</feature>
<evidence type="ECO:0000256" key="1">
    <source>
        <dbReference type="ARBA" id="ARBA00004651"/>
    </source>
</evidence>
<evidence type="ECO:0000313" key="9">
    <source>
        <dbReference type="EMBL" id="PIS38949.1"/>
    </source>
</evidence>
<dbReference type="PANTHER" id="PTHR30619:SF7">
    <property type="entry name" value="BETA-LACTAMASE DOMAIN PROTEIN"/>
    <property type="match status" value="1"/>
</dbReference>
<proteinExistence type="predicted"/>
<feature type="domain" description="ComEC/Rec2-related protein" evidence="7">
    <location>
        <begin position="220"/>
        <end position="485"/>
    </location>
</feature>
<evidence type="ECO:0000256" key="6">
    <source>
        <dbReference type="SAM" id="Phobius"/>
    </source>
</evidence>
<feature type="transmembrane region" description="Helical" evidence="6">
    <location>
        <begin position="244"/>
        <end position="266"/>
    </location>
</feature>
<name>A0A2M6T0U7_9BACT</name>
<dbReference type="InterPro" id="IPR052159">
    <property type="entry name" value="Competence_DNA_uptake"/>
</dbReference>
<dbReference type="Pfam" id="PF13567">
    <property type="entry name" value="DUF4131"/>
    <property type="match status" value="1"/>
</dbReference>
<dbReference type="EMBL" id="PEYE01000019">
    <property type="protein sequence ID" value="PIS38949.1"/>
    <property type="molecule type" value="Genomic_DNA"/>
</dbReference>
<sequence length="495" mass="56437">MAKGKAFLCFCLAFIAGVFFDSLFGLETGLVLGILFVIAFLFLKREKETIAIVFCFLFLLFGISRHQAAIIKAENNPLREYNNLGQEVIFEGRVAREPVEINDRLRLTVAVENPKNNSFREQGELGKVLVTTTRYPEYQYGERLRIKGELKEPPVFEEFNYKNYLLKEGIVSVVYWPEIERTGGKQGKSFLGFLLAVKKRMVESLNRFLSPPQSALLEALLFGKEENLSSAWKEKLNLTGTRHLAAVSGMNITIISALVFNFFLLLGCWRQQAFYFSLILICAYVLLVGGQASAIRAGIMGILFLFGQHLGRLAVSLRLLVMAAVLMLWQNPLLTWDVGFQLSCLAVLGLIYFQPMFSRFFVKLPKFLMIRETLSATLAAQTFTLPLLLYNFGRIPLLSLFANVLIIPLLAPITVMGFCLCLLNAFLPFIGQVFSWLVWLFSSYILLVIDLFSRIKFNSLVITNVHWFWLVVFYCPLTGFILFREKKLKQPFFLQ</sequence>
<evidence type="ECO:0008006" key="11">
    <source>
        <dbReference type="Google" id="ProtNLM"/>
    </source>
</evidence>
<organism evidence="9 10">
    <name type="scientific">Candidatus Nealsonbacteria bacterium CG08_land_8_20_14_0_20_43_11</name>
    <dbReference type="NCBI Taxonomy" id="1974706"/>
    <lineage>
        <taxon>Bacteria</taxon>
        <taxon>Candidatus Nealsoniibacteriota</taxon>
    </lineage>
</organism>
<feature type="transmembrane region" description="Helical" evidence="6">
    <location>
        <begin position="374"/>
        <end position="393"/>
    </location>
</feature>
<dbReference type="AlphaFoldDB" id="A0A2M6T0U7"/>
<keyword evidence="3 6" id="KW-0812">Transmembrane</keyword>
<feature type="transmembrane region" description="Helical" evidence="6">
    <location>
        <begin position="12"/>
        <end position="43"/>
    </location>
</feature>
<dbReference type="InterPro" id="IPR004477">
    <property type="entry name" value="ComEC_N"/>
</dbReference>
<keyword evidence="5 6" id="KW-0472">Membrane</keyword>
<dbReference type="NCBIfam" id="TIGR00360">
    <property type="entry name" value="ComEC_N-term"/>
    <property type="match status" value="1"/>
</dbReference>
<evidence type="ECO:0000256" key="4">
    <source>
        <dbReference type="ARBA" id="ARBA00022989"/>
    </source>
</evidence>
<feature type="transmembrane region" description="Helical" evidence="6">
    <location>
        <begin position="49"/>
        <end position="71"/>
    </location>
</feature>
<accession>A0A2M6T0U7</accession>
<evidence type="ECO:0000256" key="2">
    <source>
        <dbReference type="ARBA" id="ARBA00022475"/>
    </source>
</evidence>
<evidence type="ECO:0000259" key="7">
    <source>
        <dbReference type="Pfam" id="PF03772"/>
    </source>
</evidence>
<keyword evidence="4 6" id="KW-1133">Transmembrane helix</keyword>
<feature type="transmembrane region" description="Helical" evidence="6">
    <location>
        <begin position="405"/>
        <end position="426"/>
    </location>
</feature>
<evidence type="ECO:0000256" key="3">
    <source>
        <dbReference type="ARBA" id="ARBA00022692"/>
    </source>
</evidence>
<dbReference type="Proteomes" id="UP000229390">
    <property type="component" value="Unassembled WGS sequence"/>
</dbReference>
<comment type="caution">
    <text evidence="9">The sequence shown here is derived from an EMBL/GenBank/DDBJ whole genome shotgun (WGS) entry which is preliminary data.</text>
</comment>
<feature type="domain" description="DUF4131" evidence="8">
    <location>
        <begin position="30"/>
        <end position="181"/>
    </location>
</feature>
<feature type="transmembrane region" description="Helical" evidence="6">
    <location>
        <begin position="465"/>
        <end position="483"/>
    </location>
</feature>
<evidence type="ECO:0000259" key="8">
    <source>
        <dbReference type="Pfam" id="PF13567"/>
    </source>
</evidence>
<dbReference type="GO" id="GO:0005886">
    <property type="term" value="C:plasma membrane"/>
    <property type="evidence" value="ECO:0007669"/>
    <property type="project" value="UniProtKB-SubCell"/>
</dbReference>
<comment type="subcellular location">
    <subcellularLocation>
        <location evidence="1">Cell membrane</location>
        <topology evidence="1">Multi-pass membrane protein</topology>
    </subcellularLocation>
</comment>
<gene>
    <name evidence="9" type="ORF">COT34_01010</name>
</gene>
<feature type="transmembrane region" description="Helical" evidence="6">
    <location>
        <begin position="272"/>
        <end position="289"/>
    </location>
</feature>